<name>A0ABR2TBG2_9ROSI</name>
<feature type="compositionally biased region" description="Polar residues" evidence="1">
    <location>
        <begin position="1"/>
        <end position="17"/>
    </location>
</feature>
<dbReference type="Proteomes" id="UP001396334">
    <property type="component" value="Unassembled WGS sequence"/>
</dbReference>
<accession>A0ABR2TBG2</accession>
<reference evidence="2 3" key="1">
    <citation type="journal article" date="2024" name="G3 (Bethesda)">
        <title>Genome assembly of Hibiscus sabdariffa L. provides insights into metabolisms of medicinal natural products.</title>
        <authorList>
            <person name="Kim T."/>
        </authorList>
    </citation>
    <scope>NUCLEOTIDE SEQUENCE [LARGE SCALE GENOMIC DNA]</scope>
    <source>
        <strain evidence="2">TK-2024</strain>
        <tissue evidence="2">Old leaves</tissue>
    </source>
</reference>
<proteinExistence type="predicted"/>
<gene>
    <name evidence="2" type="ORF">V6N11_076902</name>
</gene>
<evidence type="ECO:0000256" key="1">
    <source>
        <dbReference type="SAM" id="MobiDB-lite"/>
    </source>
</evidence>
<dbReference type="InterPro" id="IPR016024">
    <property type="entry name" value="ARM-type_fold"/>
</dbReference>
<organism evidence="2 3">
    <name type="scientific">Hibiscus sabdariffa</name>
    <name type="common">roselle</name>
    <dbReference type="NCBI Taxonomy" id="183260"/>
    <lineage>
        <taxon>Eukaryota</taxon>
        <taxon>Viridiplantae</taxon>
        <taxon>Streptophyta</taxon>
        <taxon>Embryophyta</taxon>
        <taxon>Tracheophyta</taxon>
        <taxon>Spermatophyta</taxon>
        <taxon>Magnoliopsida</taxon>
        <taxon>eudicotyledons</taxon>
        <taxon>Gunneridae</taxon>
        <taxon>Pentapetalae</taxon>
        <taxon>rosids</taxon>
        <taxon>malvids</taxon>
        <taxon>Malvales</taxon>
        <taxon>Malvaceae</taxon>
        <taxon>Malvoideae</taxon>
        <taxon>Hibiscus</taxon>
    </lineage>
</organism>
<dbReference type="SUPFAM" id="SSF48371">
    <property type="entry name" value="ARM repeat"/>
    <property type="match status" value="1"/>
</dbReference>
<protein>
    <submittedName>
        <fullName evidence="2">Uncharacterized protein</fullName>
    </submittedName>
</protein>
<comment type="caution">
    <text evidence="2">The sequence shown here is derived from an EMBL/GenBank/DDBJ whole genome shotgun (WGS) entry which is preliminary data.</text>
</comment>
<feature type="region of interest" description="Disordered" evidence="1">
    <location>
        <begin position="1"/>
        <end position="20"/>
    </location>
</feature>
<dbReference type="Gene3D" id="1.25.10.10">
    <property type="entry name" value="Leucine-rich Repeat Variant"/>
    <property type="match status" value="1"/>
</dbReference>
<evidence type="ECO:0000313" key="3">
    <source>
        <dbReference type="Proteomes" id="UP001396334"/>
    </source>
</evidence>
<dbReference type="PANTHER" id="PTHR46168:SF9">
    <property type="entry name" value="ARMADILLO REPEAT ONLY 2"/>
    <property type="match status" value="1"/>
</dbReference>
<dbReference type="PANTHER" id="PTHR46168">
    <property type="entry name" value="ARMADILLO REPEAT ONLY 4"/>
    <property type="match status" value="1"/>
</dbReference>
<dbReference type="InterPro" id="IPR011989">
    <property type="entry name" value="ARM-like"/>
</dbReference>
<keyword evidence="3" id="KW-1185">Reference proteome</keyword>
<dbReference type="EMBL" id="JBBPBN010000006">
    <property type="protein sequence ID" value="KAK9034845.1"/>
    <property type="molecule type" value="Genomic_DNA"/>
</dbReference>
<evidence type="ECO:0000313" key="2">
    <source>
        <dbReference type="EMBL" id="KAK9034845.1"/>
    </source>
</evidence>
<sequence length="245" mass="27460">MENQTPNQMHSVVTNTMAMRGVKLPQKVSKNHVRSNSQGNVKQFHHVYYQPQQSGANMKGRELEDPATKSYMKAMAARALWHLAKGNSSICRSITESRAFLCFAVLLEKGTDDSNRNKDDCHILDEREAEVSKEVDIALTKFACTDNYLHLDHSKAIISAGGAKHLIQLVYFGEQIVQLSALVLLCYIAFHVPDSEELAQAKVLTVLGWASKQSYMTQDETIDTLLQEAKSRLELYQSRGSSGFH</sequence>